<comment type="caution">
    <text evidence="4">The sequence shown here is derived from an EMBL/GenBank/DDBJ whole genome shotgun (WGS) entry which is preliminary data.</text>
</comment>
<dbReference type="EMBL" id="ACIO01000745">
    <property type="protein sequence ID" value="EFC95471.1"/>
    <property type="molecule type" value="Genomic_DNA"/>
</dbReference>
<evidence type="ECO:0000313" key="4">
    <source>
        <dbReference type="EMBL" id="EFC95471.1"/>
    </source>
</evidence>
<dbReference type="PANTHER" id="PTHR43641:SF2">
    <property type="entry name" value="DEHYDRATASE YBIW-RELATED"/>
    <property type="match status" value="1"/>
</dbReference>
<evidence type="ECO:0000259" key="3">
    <source>
        <dbReference type="PROSITE" id="PS51149"/>
    </source>
</evidence>
<feature type="non-terminal residue" evidence="4">
    <location>
        <position position="1"/>
    </location>
</feature>
<evidence type="ECO:0000256" key="2">
    <source>
        <dbReference type="PROSITE-ProRule" id="PRU00493"/>
    </source>
</evidence>
<name>D3ARS9_9FIRM</name>
<dbReference type="Proteomes" id="UP000004968">
    <property type="component" value="Unassembled WGS sequence"/>
</dbReference>
<organism evidence="4 5">
    <name type="scientific">Hungatella hathewayi DSM 13479</name>
    <dbReference type="NCBI Taxonomy" id="566550"/>
    <lineage>
        <taxon>Bacteria</taxon>
        <taxon>Bacillati</taxon>
        <taxon>Bacillota</taxon>
        <taxon>Clostridia</taxon>
        <taxon>Lachnospirales</taxon>
        <taxon>Lachnospiraceae</taxon>
        <taxon>Hungatella</taxon>
    </lineage>
</organism>
<dbReference type="AlphaFoldDB" id="D3ARS9"/>
<dbReference type="InterPro" id="IPR001150">
    <property type="entry name" value="Gly_radical"/>
</dbReference>
<feature type="modified residue" description="Glycine radical" evidence="2">
    <location>
        <position position="82"/>
    </location>
</feature>
<dbReference type="SUPFAM" id="SSF51998">
    <property type="entry name" value="PFL-like glycyl radical enzymes"/>
    <property type="match status" value="1"/>
</dbReference>
<evidence type="ECO:0000313" key="5">
    <source>
        <dbReference type="Proteomes" id="UP000004968"/>
    </source>
</evidence>
<protein>
    <recommendedName>
        <fullName evidence="3">Glycine radical domain-containing protein</fullName>
    </recommendedName>
</protein>
<accession>D3ARS9</accession>
<evidence type="ECO:0000256" key="1">
    <source>
        <dbReference type="ARBA" id="ARBA00022818"/>
    </source>
</evidence>
<dbReference type="Pfam" id="PF01228">
    <property type="entry name" value="Gly_radical"/>
    <property type="match status" value="1"/>
</dbReference>
<dbReference type="GO" id="GO:0003824">
    <property type="term" value="F:catalytic activity"/>
    <property type="evidence" value="ECO:0007669"/>
    <property type="project" value="InterPro"/>
</dbReference>
<dbReference type="RefSeq" id="WP_006776749.1">
    <property type="nucleotide sequence ID" value="NZ_GG667827.1"/>
</dbReference>
<gene>
    <name evidence="4" type="ORF">CLOSTHATH_06335</name>
</gene>
<dbReference type="GO" id="GO:0005829">
    <property type="term" value="C:cytosol"/>
    <property type="evidence" value="ECO:0007669"/>
    <property type="project" value="TreeGrafter"/>
</dbReference>
<proteinExistence type="predicted"/>
<dbReference type="InterPro" id="IPR051215">
    <property type="entry name" value="GRE"/>
</dbReference>
<reference evidence="4 5" key="1">
    <citation type="submission" date="2010-01" db="EMBL/GenBank/DDBJ databases">
        <authorList>
            <person name="Weinstock G."/>
            <person name="Sodergren E."/>
            <person name="Clifton S."/>
            <person name="Fulton L."/>
            <person name="Fulton B."/>
            <person name="Courtney L."/>
            <person name="Fronick C."/>
            <person name="Harrison M."/>
            <person name="Strong C."/>
            <person name="Farmer C."/>
            <person name="Delahaunty K."/>
            <person name="Markovic C."/>
            <person name="Hall O."/>
            <person name="Minx P."/>
            <person name="Tomlinson C."/>
            <person name="Mitreva M."/>
            <person name="Nelson J."/>
            <person name="Hou S."/>
            <person name="Wollam A."/>
            <person name="Pepin K.H."/>
            <person name="Johnson M."/>
            <person name="Bhonagiri V."/>
            <person name="Nash W.E."/>
            <person name="Warren W."/>
            <person name="Chinwalla A."/>
            <person name="Mardis E.R."/>
            <person name="Wilson R.K."/>
        </authorList>
    </citation>
    <scope>NUCLEOTIDE SEQUENCE [LARGE SCALE GENOMIC DNA]</scope>
    <source>
        <strain evidence="4 5">DSM 13479</strain>
    </source>
</reference>
<keyword evidence="1 2" id="KW-0556">Organic radical</keyword>
<dbReference type="Gene3D" id="3.20.70.20">
    <property type="match status" value="1"/>
</dbReference>
<feature type="domain" description="Glycine radical" evidence="3">
    <location>
        <begin position="1"/>
        <end position="107"/>
    </location>
</feature>
<sequence length="109" mass="12420">TELINFASSLDYSGQRSNGNVIDYFVTPDFIKNNLKKFTLFIKASIKKGFFQMQMNVVSSKTLIAARKDPSAFPNLIVRVWGFSAYFNDLPENYKDILIKRAIESEIAV</sequence>
<dbReference type="PROSITE" id="PS51149">
    <property type="entry name" value="GLY_RADICAL_2"/>
    <property type="match status" value="1"/>
</dbReference>
<dbReference type="PANTHER" id="PTHR43641">
    <property type="entry name" value="FORMATE ACETYLTRANSFERASE 3-RELATED"/>
    <property type="match status" value="1"/>
</dbReference>
<dbReference type="HOGENOM" id="CLU_2176333_0_0_9"/>